<feature type="compositionally biased region" description="Low complexity" evidence="4">
    <location>
        <begin position="1496"/>
        <end position="1521"/>
    </location>
</feature>
<protein>
    <recommendedName>
        <fullName evidence="5">GAR domain-containing protein</fullName>
    </recommendedName>
</protein>
<feature type="region of interest" description="Disordered" evidence="4">
    <location>
        <begin position="1659"/>
        <end position="1744"/>
    </location>
</feature>
<dbReference type="GO" id="GO:0005856">
    <property type="term" value="C:cytoskeleton"/>
    <property type="evidence" value="ECO:0007669"/>
    <property type="project" value="UniProtKB-SubCell"/>
</dbReference>
<evidence type="ECO:0000259" key="5">
    <source>
        <dbReference type="PROSITE" id="PS51460"/>
    </source>
</evidence>
<dbReference type="Proteomes" id="UP000006352">
    <property type="component" value="Unassembled WGS sequence"/>
</dbReference>
<evidence type="ECO:0000256" key="4">
    <source>
        <dbReference type="SAM" id="MobiDB-lite"/>
    </source>
</evidence>
<dbReference type="EMBL" id="HE796918">
    <property type="protein sequence ID" value="CCL99169.1"/>
    <property type="molecule type" value="Genomic_DNA"/>
</dbReference>
<dbReference type="Gene3D" id="3.30.920.20">
    <property type="entry name" value="Gas2-like domain"/>
    <property type="match status" value="1"/>
</dbReference>
<feature type="region of interest" description="Disordered" evidence="4">
    <location>
        <begin position="1342"/>
        <end position="1387"/>
    </location>
</feature>
<dbReference type="GeneID" id="24094080"/>
<organism evidence="6 7">
    <name type="scientific">Fibroporia radiculosa</name>
    <dbReference type="NCBI Taxonomy" id="599839"/>
    <lineage>
        <taxon>Eukaryota</taxon>
        <taxon>Fungi</taxon>
        <taxon>Dikarya</taxon>
        <taxon>Basidiomycota</taxon>
        <taxon>Agaricomycotina</taxon>
        <taxon>Agaricomycetes</taxon>
        <taxon>Polyporales</taxon>
        <taxon>Fibroporiaceae</taxon>
        <taxon>Fibroporia</taxon>
    </lineage>
</organism>
<dbReference type="OrthoDB" id="10017054at2759"/>
<feature type="compositionally biased region" description="Polar residues" evidence="4">
    <location>
        <begin position="1680"/>
        <end position="1700"/>
    </location>
</feature>
<feature type="region of interest" description="Disordered" evidence="4">
    <location>
        <begin position="1036"/>
        <end position="1100"/>
    </location>
</feature>
<dbReference type="InterPro" id="IPR003108">
    <property type="entry name" value="GAR_dom"/>
</dbReference>
<evidence type="ECO:0000256" key="1">
    <source>
        <dbReference type="ARBA" id="ARBA00004245"/>
    </source>
</evidence>
<feature type="domain" description="GAR" evidence="5">
    <location>
        <begin position="1553"/>
        <end position="1631"/>
    </location>
</feature>
<evidence type="ECO:0000313" key="7">
    <source>
        <dbReference type="Proteomes" id="UP000006352"/>
    </source>
</evidence>
<feature type="compositionally biased region" description="Low complexity" evidence="4">
    <location>
        <begin position="1428"/>
        <end position="1465"/>
    </location>
</feature>
<dbReference type="SUPFAM" id="SSF143575">
    <property type="entry name" value="GAS2 domain-like"/>
    <property type="match status" value="1"/>
</dbReference>
<feature type="compositionally biased region" description="Low complexity" evidence="4">
    <location>
        <begin position="1355"/>
        <end position="1377"/>
    </location>
</feature>
<keyword evidence="7" id="KW-1185">Reference proteome</keyword>
<dbReference type="PROSITE" id="PS51460">
    <property type="entry name" value="GAR"/>
    <property type="match status" value="1"/>
</dbReference>
<dbReference type="Pfam" id="PF02187">
    <property type="entry name" value="GAS2"/>
    <property type="match status" value="1"/>
</dbReference>
<evidence type="ECO:0000313" key="6">
    <source>
        <dbReference type="EMBL" id="CCL99169.1"/>
    </source>
</evidence>
<dbReference type="InParanoid" id="J4H0Y7"/>
<comment type="subcellular location">
    <subcellularLocation>
        <location evidence="1">Cytoplasm</location>
        <location evidence="1">Cytoskeleton</location>
    </subcellularLocation>
</comment>
<evidence type="ECO:0000256" key="3">
    <source>
        <dbReference type="ARBA" id="ARBA00023212"/>
    </source>
</evidence>
<feature type="region of interest" description="Disordered" evidence="4">
    <location>
        <begin position="29"/>
        <end position="51"/>
    </location>
</feature>
<accession>J4H0Y7</accession>
<dbReference type="SMART" id="SM00243">
    <property type="entry name" value="GAS2"/>
    <property type="match status" value="1"/>
</dbReference>
<evidence type="ECO:0000256" key="2">
    <source>
        <dbReference type="ARBA" id="ARBA00022490"/>
    </source>
</evidence>
<proteinExistence type="predicted"/>
<dbReference type="InterPro" id="IPR036534">
    <property type="entry name" value="GAR_dom_sf"/>
</dbReference>
<dbReference type="GO" id="GO:0008017">
    <property type="term" value="F:microtubule binding"/>
    <property type="evidence" value="ECO:0007669"/>
    <property type="project" value="InterPro"/>
</dbReference>
<dbReference type="HOGENOM" id="CLU_002695_0_0_1"/>
<feature type="compositionally biased region" description="Polar residues" evidence="4">
    <location>
        <begin position="1408"/>
        <end position="1427"/>
    </location>
</feature>
<gene>
    <name evidence="6" type="ORF">FIBRA_01184</name>
</gene>
<feature type="region of interest" description="Disordered" evidence="4">
    <location>
        <begin position="1407"/>
        <end position="1552"/>
    </location>
</feature>
<dbReference type="STRING" id="599839.J4H0Y7"/>
<reference evidence="6 7" key="1">
    <citation type="journal article" date="2012" name="Appl. Environ. Microbiol.">
        <title>Short-read sequencing for genomic analysis of the brown rot fungus Fibroporia radiculosa.</title>
        <authorList>
            <person name="Tang J.D."/>
            <person name="Perkins A.D."/>
            <person name="Sonstegard T.S."/>
            <person name="Schroeder S.G."/>
            <person name="Burgess S.C."/>
            <person name="Diehl S.V."/>
        </authorList>
    </citation>
    <scope>NUCLEOTIDE SEQUENCE [LARGE SCALE GENOMIC DNA]</scope>
    <source>
        <strain evidence="6 7">TFFH 294</strain>
    </source>
</reference>
<keyword evidence="2" id="KW-0963">Cytoplasm</keyword>
<keyword evidence="3" id="KW-0206">Cytoskeleton</keyword>
<name>J4H0Y7_9APHY</name>
<sequence>MTEPASTTASLEAMISGTLNINDARHHNDSEHAVNEPAPPGSPVESHTREDEQALEWHEVIELQAFSERKAWIEEKIKFLERLPPIEVFVGLDAVRSSAEEVPDLPTRAELDAWLAEHDRIEKETEIFDSGELKKLKKFTKAATQRNLSPEDTDLIELTLTTIYELDKLLHLLRDRSDNLDLLGIRLTWEERRCAAWAELRSVLADIRQFLTTRARWAPAIYDGVPAVDEEQISEPGLKRRNSVVSIASMASDSSALSTPGFSRSSRFKLAEQLSRDAAQFASRVSSLRHSKISSAGKILDKLIDHSRRPVPDELLDEQDKLENKGINELEDIGKFIMSVVMQWKKADEIYVETMKDKADTQTLAEEIELARYSHPSSRQDVAFMSRANALSKRLLMRDNPGSATSAFPRPQHPLFSDQSTSNDAIARLLAFEIATAIDYMRKADSGAKEYHATFEAVRRVEKCCKTASKLSTQLDSIIQQLEIGVVTEGDDGTPPDLSSDACLDNARHVIFLTALPSVLQELEKVDAETVALLPTAQAALLHLDRPGVDSQFKIDCTRVIERLAESQSTAKRVREATVARASTLTTIRQVWTAMSRLFSELESIRDEVADATERQMWRQQIRPYEAPPTPESPSITLPPLTVSLIMVDAKLNDIQARLHQTIFLPISSTSPSLGDRLKVVLGECADGLSTYTAQTRQLAQLWDAVQSQAATMGSIRDEVYGLQVQTEELKIRFDKGVQDVLSGTLSGDELLLTEGALSGDLKRLQDSTRNFSQDIAHRISFVGQAHLPQARGTTSGRKRSLSSSFSVEILREAIAFDAPVDPMLLDQVVRADCNSYCMMLAGAVKSLEQKADHFQLAKTAKAVDNAVASLLDNICRVVTAVAFVQGSLNDTNSRHTLDDLDKFSNDVQHLLQANDTEIARSLSPIRGLIHRLRSIASGSESVPDGIIPPRLRAFDQAESQYHVWKEGVIALQQHISHSQQAEHARLAKEARLMEEKEHLAAEARARVAREQAEEDLRAKAEEERLERERLEAKERAELETREKEDRDRAEADAQATAEREAREKEERQRLEADARAAAERERVEEERQRTELEERKRAKRKAEEKLEAEWLRTGSGDLSAVYEETELDISVASSSRVTQVEDDMFGFRLAPSSIRHPMNQQGSDIQVRILELRKRLRSIHINEVARPTPRSDLPLPSDDVRKRMEADLSAVISEADSLPSSFPDKPLIEVEIRSLRSELQASIELMQNVHNLADFSVSLRQCDDALSDLLEHVDSYPSPPLSALAAPHVSDASLTPEEQLSARLTFTRNVIGTMASRYYIVADDPRTTPERERITQTWSELEAMGMDRVNGAKSRPGSVMSSGRSSRASVSSSQASAKRKKAAGYSKLSVGSADGRFLAPPALNARRSASGSSVGHTRTPSKASIASSGRSVSGPMSSSTTLHGSTFSSRQRTSSVSSTTSVKSPLRQPHLTPSRPRAQTGHALHTPLHTPRTASPALSDASSISISRSNLSQSSTNRSSWARAPRQSFPTITKSPPRTRPGPSVRKPYIANPKNKLDVAVGDVVNKLPVNINVEHVADTWKDQSGKYWIGDQDPKLCFCRILRSQTVMVRVGGGWSELSKFIKDHFADSFRILPDSPRLGSREEKWISSATLSQAAESLSLNPPRTPEPKSPYIPSFALSTPNGTSPKSIKTASSPGSPLTPLQFLRRVDRESPRPETPSRVSRPGITAMLSTPARQPIWRP</sequence>
<dbReference type="RefSeq" id="XP_012178452.1">
    <property type="nucleotide sequence ID" value="XM_012323062.1"/>
</dbReference>